<keyword evidence="5 6" id="KW-0687">Ribonucleoprotein</keyword>
<comment type="function">
    <text evidence="6">Required for ribosome biogenesis. Part of a complex which catalyzes pseudouridylation of rRNA. This involves the isomerization of uridine such that the ribose is subsequently attached to C5, instead of the normal N1. Pseudouridine ('psi') residues may serve to stabilize the conformation of rRNAs.</text>
</comment>
<evidence type="ECO:0000313" key="10">
    <source>
        <dbReference type="Proteomes" id="UP000530660"/>
    </source>
</evidence>
<feature type="region of interest" description="Disordered" evidence="7">
    <location>
        <begin position="1"/>
        <end position="35"/>
    </location>
</feature>
<proteinExistence type="inferred from homology"/>
<dbReference type="GO" id="GO:0031429">
    <property type="term" value="C:box H/ACA snoRNP complex"/>
    <property type="evidence" value="ECO:0007669"/>
    <property type="project" value="UniProtKB-UniRule"/>
</dbReference>
<comment type="similarity">
    <text evidence="2 6">Belongs to the eukaryotic ribosomal protein eL8 family.</text>
</comment>
<dbReference type="InterPro" id="IPR004038">
    <property type="entry name" value="Ribosomal_eL8/eL30/eS12/Gad45"/>
</dbReference>
<dbReference type="InterPro" id="IPR002415">
    <property type="entry name" value="H/ACA_rnp_Nhp2-like"/>
</dbReference>
<evidence type="ECO:0000256" key="4">
    <source>
        <dbReference type="ARBA" id="ARBA00023242"/>
    </source>
</evidence>
<gene>
    <name evidence="9" type="primary">NHP2</name>
    <name evidence="9" type="ORF">F1559_003157</name>
</gene>
<dbReference type="Gene3D" id="3.30.1330.30">
    <property type="match status" value="1"/>
</dbReference>
<dbReference type="InterPro" id="IPR050257">
    <property type="entry name" value="eL8/uL1-like"/>
</dbReference>
<dbReference type="Pfam" id="PF01248">
    <property type="entry name" value="Ribosomal_L7Ae"/>
    <property type="match status" value="1"/>
</dbReference>
<dbReference type="PRINTS" id="PR00883">
    <property type="entry name" value="NUCLEARHMG"/>
</dbReference>
<dbReference type="Proteomes" id="UP000530660">
    <property type="component" value="Unassembled WGS sequence"/>
</dbReference>
<evidence type="ECO:0000256" key="7">
    <source>
        <dbReference type="SAM" id="MobiDB-lite"/>
    </source>
</evidence>
<protein>
    <recommendedName>
        <fullName evidence="6">H/ACA ribonucleoprotein complex subunit 2</fullName>
    </recommendedName>
    <alternativeName>
        <fullName evidence="6">Nucleolar protein family A member 2</fullName>
    </alternativeName>
</protein>
<evidence type="ECO:0000256" key="3">
    <source>
        <dbReference type="ARBA" id="ARBA00022884"/>
    </source>
</evidence>
<dbReference type="SUPFAM" id="SSF55315">
    <property type="entry name" value="L30e-like"/>
    <property type="match status" value="1"/>
</dbReference>
<dbReference type="PRINTS" id="PR00881">
    <property type="entry name" value="L7ARS6FAMILY"/>
</dbReference>
<keyword evidence="4 6" id="KW-0539">Nucleus</keyword>
<evidence type="ECO:0000256" key="2">
    <source>
        <dbReference type="ARBA" id="ARBA00007337"/>
    </source>
</evidence>
<dbReference type="OrthoDB" id="5364946at2759"/>
<evidence type="ECO:0000256" key="6">
    <source>
        <dbReference type="RuleBase" id="RU366039"/>
    </source>
</evidence>
<dbReference type="InterPro" id="IPR018492">
    <property type="entry name" value="Ribosomal_eL8/Nhp2"/>
</dbReference>
<dbReference type="PANTHER" id="PTHR23105">
    <property type="entry name" value="RIBOSOMAL PROTEIN L7AE FAMILY MEMBER"/>
    <property type="match status" value="1"/>
</dbReference>
<organism evidence="9 10">
    <name type="scientific">Cyanidiococcus yangmingshanensis</name>
    <dbReference type="NCBI Taxonomy" id="2690220"/>
    <lineage>
        <taxon>Eukaryota</taxon>
        <taxon>Rhodophyta</taxon>
        <taxon>Bangiophyceae</taxon>
        <taxon>Cyanidiales</taxon>
        <taxon>Cyanidiaceae</taxon>
        <taxon>Cyanidiococcus</taxon>
    </lineage>
</organism>
<dbReference type="InterPro" id="IPR029064">
    <property type="entry name" value="Ribosomal_eL30-like_sf"/>
</dbReference>
<dbReference type="GO" id="GO:0000398">
    <property type="term" value="P:mRNA splicing, via spliceosome"/>
    <property type="evidence" value="ECO:0007669"/>
    <property type="project" value="UniProtKB-UniRule"/>
</dbReference>
<evidence type="ECO:0000313" key="9">
    <source>
        <dbReference type="EMBL" id="KAF6002768.1"/>
    </source>
</evidence>
<accession>A0A7J7IIC4</accession>
<name>A0A7J7IIC4_9RHOD</name>
<comment type="caution">
    <text evidence="9">The sequence shown here is derived from an EMBL/GenBank/DDBJ whole genome shotgun (WGS) entry which is preliminary data.</text>
</comment>
<keyword evidence="3 6" id="KW-0694">RNA-binding</keyword>
<sequence>MPDKKRPRSALGPETEANDLLQSSEGANDSVLAGGARKSDEDQVLEIVTVAMEQKLRCSPIAHPLAGRKVTKRVMKLAKKLAARKQLRRGVKEVVKSIRRGARGFCVMGADVAPVDVIAHIPVLCEEAGILYCFVPSREVLGTAALLKRPTSVIFLPLIEDTDDEEEKKLQRKCLRDLEAMHIELVSTLNQR</sequence>
<dbReference type="GO" id="GO:0003723">
    <property type="term" value="F:RNA binding"/>
    <property type="evidence" value="ECO:0007669"/>
    <property type="project" value="UniProtKB-UniRule"/>
</dbReference>
<comment type="function">
    <text evidence="6">Common component of the spliceosome and rRNA processing machinery.</text>
</comment>
<comment type="subcellular location">
    <subcellularLocation>
        <location evidence="1 6">Nucleus</location>
        <location evidence="1 6">Nucleolus</location>
    </subcellularLocation>
</comment>
<dbReference type="EMBL" id="VWRR01000009">
    <property type="protein sequence ID" value="KAF6002768.1"/>
    <property type="molecule type" value="Genomic_DNA"/>
</dbReference>
<feature type="domain" description="Ribosomal protein eL8/eL30/eS12/Gadd45" evidence="8">
    <location>
        <begin position="74"/>
        <end position="155"/>
    </location>
</feature>
<evidence type="ECO:0000256" key="5">
    <source>
        <dbReference type="ARBA" id="ARBA00023274"/>
    </source>
</evidence>
<keyword evidence="10" id="KW-1185">Reference proteome</keyword>
<dbReference type="GO" id="GO:0031120">
    <property type="term" value="P:snRNA pseudouridine synthesis"/>
    <property type="evidence" value="ECO:0007669"/>
    <property type="project" value="UniProtKB-UniRule"/>
</dbReference>
<dbReference type="AlphaFoldDB" id="A0A7J7IIC4"/>
<reference evidence="9 10" key="1">
    <citation type="journal article" date="2020" name="J. Phycol.">
        <title>Comparative genome analysis reveals Cyanidiococcus gen. nov., a new extremophilic red algal genus sister to Cyanidioschyzon (Cyanidioschyzonaceae, Rhodophyta).</title>
        <authorList>
            <person name="Liu S.-L."/>
            <person name="Chiang Y.-R."/>
            <person name="Yoon H.S."/>
            <person name="Fu H.-Y."/>
        </authorList>
    </citation>
    <scope>NUCLEOTIDE SEQUENCE [LARGE SCALE GENOMIC DNA]</scope>
    <source>
        <strain evidence="9 10">THAL066</strain>
    </source>
</reference>
<evidence type="ECO:0000259" key="8">
    <source>
        <dbReference type="Pfam" id="PF01248"/>
    </source>
</evidence>
<evidence type="ECO:0000256" key="1">
    <source>
        <dbReference type="ARBA" id="ARBA00004604"/>
    </source>
</evidence>